<feature type="signal peptide" evidence="1">
    <location>
        <begin position="1"/>
        <end position="21"/>
    </location>
</feature>
<protein>
    <recommendedName>
        <fullName evidence="4">Secreted protein</fullName>
    </recommendedName>
</protein>
<evidence type="ECO:0008006" key="4">
    <source>
        <dbReference type="Google" id="ProtNLM"/>
    </source>
</evidence>
<dbReference type="EMBL" id="JABSTV010001247">
    <property type="protein sequence ID" value="KAH7971872.1"/>
    <property type="molecule type" value="Genomic_DNA"/>
</dbReference>
<proteinExistence type="predicted"/>
<dbReference type="OrthoDB" id="6480259at2759"/>
<dbReference type="Proteomes" id="UP000821837">
    <property type="component" value="Chromosome 11"/>
</dbReference>
<comment type="caution">
    <text evidence="2">The sequence shown here is derived from an EMBL/GenBank/DDBJ whole genome shotgun (WGS) entry which is preliminary data.</text>
</comment>
<evidence type="ECO:0000313" key="3">
    <source>
        <dbReference type="Proteomes" id="UP000821837"/>
    </source>
</evidence>
<evidence type="ECO:0000313" key="2">
    <source>
        <dbReference type="EMBL" id="KAH7971872.1"/>
    </source>
</evidence>
<sequence>MLLRPLCATTFAVFTITYAQAEELPFKPGCTKKQLNDCGSDFLIYSNVTRVPAGGQEFVDNCEHLSVQLSCALEFSKECLEGLPRVAALLSLQAMDEAYEAVCTEGTELNELFHNGVGCLNEAGDQLHQCMSSMREEMEIGVVAAPRKQVIHYSCCTFNKVQDCFDDALLHCPNNAAKEFMNSVLDKILGEVLSLVCGKYSRGSAACKELPVLEPPDQSNLGSRDLFELAIQNAAILGSKGS</sequence>
<accession>A0A9D4Q8X6</accession>
<reference evidence="2" key="2">
    <citation type="submission" date="2021-09" db="EMBL/GenBank/DDBJ databases">
        <authorList>
            <person name="Jia N."/>
            <person name="Wang J."/>
            <person name="Shi W."/>
            <person name="Du L."/>
            <person name="Sun Y."/>
            <person name="Zhan W."/>
            <person name="Jiang J."/>
            <person name="Wang Q."/>
            <person name="Zhang B."/>
            <person name="Ji P."/>
            <person name="Sakyi L.B."/>
            <person name="Cui X."/>
            <person name="Yuan T."/>
            <person name="Jiang B."/>
            <person name="Yang W."/>
            <person name="Lam T.T.-Y."/>
            <person name="Chang Q."/>
            <person name="Ding S."/>
            <person name="Wang X."/>
            <person name="Zhu J."/>
            <person name="Ruan X."/>
            <person name="Zhao L."/>
            <person name="Wei J."/>
            <person name="Que T."/>
            <person name="Du C."/>
            <person name="Cheng J."/>
            <person name="Dai P."/>
            <person name="Han X."/>
            <person name="Huang E."/>
            <person name="Gao Y."/>
            <person name="Liu J."/>
            <person name="Shao H."/>
            <person name="Ye R."/>
            <person name="Li L."/>
            <person name="Wei W."/>
            <person name="Wang X."/>
            <person name="Wang C."/>
            <person name="Huo Q."/>
            <person name="Li W."/>
            <person name="Guo W."/>
            <person name="Chen H."/>
            <person name="Chen S."/>
            <person name="Zhou L."/>
            <person name="Zhou L."/>
            <person name="Ni X."/>
            <person name="Tian J."/>
            <person name="Zhou Y."/>
            <person name="Sheng Y."/>
            <person name="Liu T."/>
            <person name="Pan Y."/>
            <person name="Xia L."/>
            <person name="Li J."/>
            <person name="Zhao F."/>
            <person name="Cao W."/>
        </authorList>
    </citation>
    <scope>NUCLEOTIDE SEQUENCE</scope>
    <source>
        <strain evidence="2">Rsan-2018</strain>
        <tissue evidence="2">Larvae</tissue>
    </source>
</reference>
<dbReference type="InterPro" id="IPR009832">
    <property type="entry name" value="DUF1397"/>
</dbReference>
<dbReference type="OMA" id="FKPGCTK"/>
<feature type="chain" id="PRO_5039282856" description="Secreted protein" evidence="1">
    <location>
        <begin position="22"/>
        <end position="242"/>
    </location>
</feature>
<gene>
    <name evidence="2" type="ORF">HPB52_003495</name>
</gene>
<reference evidence="2" key="1">
    <citation type="journal article" date="2020" name="Cell">
        <title>Large-Scale Comparative Analyses of Tick Genomes Elucidate Their Genetic Diversity and Vector Capacities.</title>
        <authorList>
            <consortium name="Tick Genome and Microbiome Consortium (TIGMIC)"/>
            <person name="Jia N."/>
            <person name="Wang J."/>
            <person name="Shi W."/>
            <person name="Du L."/>
            <person name="Sun Y."/>
            <person name="Zhan W."/>
            <person name="Jiang J.F."/>
            <person name="Wang Q."/>
            <person name="Zhang B."/>
            <person name="Ji P."/>
            <person name="Bell-Sakyi L."/>
            <person name="Cui X.M."/>
            <person name="Yuan T.T."/>
            <person name="Jiang B.G."/>
            <person name="Yang W.F."/>
            <person name="Lam T.T."/>
            <person name="Chang Q.C."/>
            <person name="Ding S.J."/>
            <person name="Wang X.J."/>
            <person name="Zhu J.G."/>
            <person name="Ruan X.D."/>
            <person name="Zhao L."/>
            <person name="Wei J.T."/>
            <person name="Ye R.Z."/>
            <person name="Que T.C."/>
            <person name="Du C.H."/>
            <person name="Zhou Y.H."/>
            <person name="Cheng J.X."/>
            <person name="Dai P.F."/>
            <person name="Guo W.B."/>
            <person name="Han X.H."/>
            <person name="Huang E.J."/>
            <person name="Li L.F."/>
            <person name="Wei W."/>
            <person name="Gao Y.C."/>
            <person name="Liu J.Z."/>
            <person name="Shao H.Z."/>
            <person name="Wang X."/>
            <person name="Wang C.C."/>
            <person name="Yang T.C."/>
            <person name="Huo Q.B."/>
            <person name="Li W."/>
            <person name="Chen H.Y."/>
            <person name="Chen S.E."/>
            <person name="Zhou L.G."/>
            <person name="Ni X.B."/>
            <person name="Tian J.H."/>
            <person name="Sheng Y."/>
            <person name="Liu T."/>
            <person name="Pan Y.S."/>
            <person name="Xia L.Y."/>
            <person name="Li J."/>
            <person name="Zhao F."/>
            <person name="Cao W.C."/>
        </authorList>
    </citation>
    <scope>NUCLEOTIDE SEQUENCE</scope>
    <source>
        <strain evidence="2">Rsan-2018</strain>
    </source>
</reference>
<name>A0A9D4Q8X6_RHISA</name>
<dbReference type="VEuPathDB" id="VectorBase:RSAN_043022"/>
<keyword evidence="3" id="KW-1185">Reference proteome</keyword>
<dbReference type="Pfam" id="PF07165">
    <property type="entry name" value="DUF1397"/>
    <property type="match status" value="1"/>
</dbReference>
<dbReference type="PANTHER" id="PTHR33964:SF1">
    <property type="entry name" value="RE45066P"/>
    <property type="match status" value="1"/>
</dbReference>
<keyword evidence="1" id="KW-0732">Signal</keyword>
<evidence type="ECO:0000256" key="1">
    <source>
        <dbReference type="SAM" id="SignalP"/>
    </source>
</evidence>
<organism evidence="2 3">
    <name type="scientific">Rhipicephalus sanguineus</name>
    <name type="common">Brown dog tick</name>
    <name type="synonym">Ixodes sanguineus</name>
    <dbReference type="NCBI Taxonomy" id="34632"/>
    <lineage>
        <taxon>Eukaryota</taxon>
        <taxon>Metazoa</taxon>
        <taxon>Ecdysozoa</taxon>
        <taxon>Arthropoda</taxon>
        <taxon>Chelicerata</taxon>
        <taxon>Arachnida</taxon>
        <taxon>Acari</taxon>
        <taxon>Parasitiformes</taxon>
        <taxon>Ixodida</taxon>
        <taxon>Ixodoidea</taxon>
        <taxon>Ixodidae</taxon>
        <taxon>Rhipicephalinae</taxon>
        <taxon>Rhipicephalus</taxon>
        <taxon>Rhipicephalus</taxon>
    </lineage>
</organism>
<dbReference type="AlphaFoldDB" id="A0A9D4Q8X6"/>
<dbReference type="PANTHER" id="PTHR33964">
    <property type="entry name" value="RE45066P-RELATED"/>
    <property type="match status" value="1"/>
</dbReference>